<feature type="transmembrane region" description="Helical" evidence="5">
    <location>
        <begin position="199"/>
        <end position="218"/>
    </location>
</feature>
<gene>
    <name evidence="6" type="ORF">FD16_GL001663</name>
</gene>
<organism evidence="6 7">
    <name type="scientific">Paucilactobacillus suebicus DSM 5007 = KCTC 3549</name>
    <dbReference type="NCBI Taxonomy" id="1423807"/>
    <lineage>
        <taxon>Bacteria</taxon>
        <taxon>Bacillati</taxon>
        <taxon>Bacillota</taxon>
        <taxon>Bacilli</taxon>
        <taxon>Lactobacillales</taxon>
        <taxon>Lactobacillaceae</taxon>
        <taxon>Paucilactobacillus</taxon>
    </lineage>
</organism>
<evidence type="ECO:0000256" key="3">
    <source>
        <dbReference type="ARBA" id="ARBA00022989"/>
    </source>
</evidence>
<keyword evidence="3 5" id="KW-1133">Transmembrane helix</keyword>
<keyword evidence="2 5" id="KW-0812">Transmembrane</keyword>
<comment type="caution">
    <text evidence="6">The sequence shown here is derived from an EMBL/GenBank/DDBJ whole genome shotgun (WGS) entry which is preliminary data.</text>
</comment>
<evidence type="ECO:0000256" key="5">
    <source>
        <dbReference type="SAM" id="Phobius"/>
    </source>
</evidence>
<dbReference type="OrthoDB" id="92887at2"/>
<evidence type="ECO:0000313" key="6">
    <source>
        <dbReference type="EMBL" id="KRM12977.1"/>
    </source>
</evidence>
<dbReference type="AlphaFoldDB" id="A0A0R1W5C2"/>
<dbReference type="Pfam" id="PF02361">
    <property type="entry name" value="CbiQ"/>
    <property type="match status" value="1"/>
</dbReference>
<proteinExistence type="predicted"/>
<keyword evidence="7" id="KW-1185">Reference proteome</keyword>
<reference evidence="6 7" key="1">
    <citation type="journal article" date="2015" name="Genome Announc.">
        <title>Expanding the biotechnology potential of lactobacilli through comparative genomics of 213 strains and associated genera.</title>
        <authorList>
            <person name="Sun Z."/>
            <person name="Harris H.M."/>
            <person name="McCann A."/>
            <person name="Guo C."/>
            <person name="Argimon S."/>
            <person name="Zhang W."/>
            <person name="Yang X."/>
            <person name="Jeffery I.B."/>
            <person name="Cooney J.C."/>
            <person name="Kagawa T.F."/>
            <person name="Liu W."/>
            <person name="Song Y."/>
            <person name="Salvetti E."/>
            <person name="Wrobel A."/>
            <person name="Rasinkangas P."/>
            <person name="Parkhill J."/>
            <person name="Rea M.C."/>
            <person name="O'Sullivan O."/>
            <person name="Ritari J."/>
            <person name="Douillard F.P."/>
            <person name="Paul Ross R."/>
            <person name="Yang R."/>
            <person name="Briner A.E."/>
            <person name="Felis G.E."/>
            <person name="de Vos W.M."/>
            <person name="Barrangou R."/>
            <person name="Klaenhammer T.R."/>
            <person name="Caufield P.W."/>
            <person name="Cui Y."/>
            <person name="Zhang H."/>
            <person name="O'Toole P.W."/>
        </authorList>
    </citation>
    <scope>NUCLEOTIDE SEQUENCE [LARGE SCALE GENOMIC DNA]</scope>
    <source>
        <strain evidence="6 7">DSM 5007</strain>
    </source>
</reference>
<sequence>MNPTIKLALILIASLEISFTYNLPANLLVILISVTYLFYHRIHGKTLAWLVIVPIIPAFGLFTTIYFFSSQHDLATASALFTRMYAYVFAGASFSLTTKPLDLAHSLEQNCHLPSKFAYGTLAAFNMLPKIKQTIVTIKSAAAMRGVNLSWWSPHLYFKAILVAINWSENLAMAMISHGFVEDQPRSAYELVQVKARDITWMVGLLIVLQVPIVWQIMN</sequence>
<protein>
    <submittedName>
        <fullName evidence="6">ABC transporter</fullName>
    </submittedName>
</protein>
<evidence type="ECO:0000256" key="4">
    <source>
        <dbReference type="ARBA" id="ARBA00023136"/>
    </source>
</evidence>
<evidence type="ECO:0000256" key="1">
    <source>
        <dbReference type="ARBA" id="ARBA00004141"/>
    </source>
</evidence>
<dbReference type="EMBL" id="AZGF01000004">
    <property type="protein sequence ID" value="KRM12977.1"/>
    <property type="molecule type" value="Genomic_DNA"/>
</dbReference>
<keyword evidence="4 5" id="KW-0472">Membrane</keyword>
<dbReference type="STRING" id="1423807.FD16_GL001663"/>
<dbReference type="RefSeq" id="WP_010621478.1">
    <property type="nucleotide sequence ID" value="NZ_AZGF01000004.1"/>
</dbReference>
<accession>A0A0R1W5C2</accession>
<dbReference type="Proteomes" id="UP000051820">
    <property type="component" value="Unassembled WGS sequence"/>
</dbReference>
<feature type="transmembrane region" description="Helical" evidence="5">
    <location>
        <begin position="74"/>
        <end position="96"/>
    </location>
</feature>
<dbReference type="PATRIC" id="fig|1423807.3.peg.1704"/>
<dbReference type="GO" id="GO:0005886">
    <property type="term" value="C:plasma membrane"/>
    <property type="evidence" value="ECO:0007669"/>
    <property type="project" value="UniProtKB-ARBA"/>
</dbReference>
<dbReference type="InterPro" id="IPR003339">
    <property type="entry name" value="ABC/ECF_trnsptr_transmembrane"/>
</dbReference>
<comment type="subcellular location">
    <subcellularLocation>
        <location evidence="1">Membrane</location>
        <topology evidence="1">Multi-pass membrane protein</topology>
    </subcellularLocation>
</comment>
<feature type="transmembrane region" description="Helical" evidence="5">
    <location>
        <begin position="20"/>
        <end position="39"/>
    </location>
</feature>
<evidence type="ECO:0000313" key="7">
    <source>
        <dbReference type="Proteomes" id="UP000051820"/>
    </source>
</evidence>
<feature type="transmembrane region" description="Helical" evidence="5">
    <location>
        <begin position="46"/>
        <end position="68"/>
    </location>
</feature>
<dbReference type="CDD" id="cd16914">
    <property type="entry name" value="EcfT"/>
    <property type="match status" value="1"/>
</dbReference>
<evidence type="ECO:0000256" key="2">
    <source>
        <dbReference type="ARBA" id="ARBA00022692"/>
    </source>
</evidence>
<dbReference type="eggNOG" id="COG0619">
    <property type="taxonomic scope" value="Bacteria"/>
</dbReference>
<name>A0A0R1W5C2_9LACO</name>